<evidence type="ECO:0000256" key="4">
    <source>
        <dbReference type="ARBA" id="ARBA00022801"/>
    </source>
</evidence>
<dbReference type="GO" id="GO:0005524">
    <property type="term" value="F:ATP binding"/>
    <property type="evidence" value="ECO:0007669"/>
    <property type="project" value="UniProtKB-KW"/>
</dbReference>
<dbReference type="Gene3D" id="3.40.50.10930">
    <property type="match status" value="1"/>
</dbReference>
<dbReference type="GO" id="GO:0006281">
    <property type="term" value="P:DNA repair"/>
    <property type="evidence" value="ECO:0007669"/>
    <property type="project" value="UniProtKB-KW"/>
</dbReference>
<dbReference type="InterPro" id="IPR041500">
    <property type="entry name" value="RecC_C"/>
</dbReference>
<dbReference type="Gene3D" id="1.10.10.160">
    <property type="match status" value="1"/>
</dbReference>
<dbReference type="OrthoDB" id="9762834at2"/>
<dbReference type="PIRSF" id="PIRSF000980">
    <property type="entry name" value="RecC"/>
    <property type="match status" value="1"/>
</dbReference>
<reference evidence="11 12" key="1">
    <citation type="submission" date="2017-05" db="EMBL/GenBank/DDBJ databases">
        <authorList>
            <person name="Varghese N."/>
            <person name="Submissions S."/>
        </authorList>
    </citation>
    <scope>NUCLEOTIDE SEQUENCE [LARGE SCALE GENOMIC DNA]</scope>
    <source>
        <strain evidence="11 12">DSM 21194</strain>
    </source>
</reference>
<dbReference type="Proteomes" id="UP000317593">
    <property type="component" value="Unassembled WGS sequence"/>
</dbReference>
<dbReference type="InterPro" id="IPR011335">
    <property type="entry name" value="Restrct_endonuc-II-like"/>
</dbReference>
<dbReference type="EMBL" id="FXTH01000002">
    <property type="protein sequence ID" value="SMO40387.1"/>
    <property type="molecule type" value="Genomic_DNA"/>
</dbReference>
<keyword evidence="3" id="KW-0227">DNA damage</keyword>
<keyword evidence="7" id="KW-0067">ATP-binding</keyword>
<dbReference type="SUPFAM" id="SSF52980">
    <property type="entry name" value="Restriction endonuclease-like"/>
    <property type="match status" value="1"/>
</dbReference>
<evidence type="ECO:0000256" key="8">
    <source>
        <dbReference type="ARBA" id="ARBA00023125"/>
    </source>
</evidence>
<evidence type="ECO:0000259" key="10">
    <source>
        <dbReference type="Pfam" id="PF17946"/>
    </source>
</evidence>
<gene>
    <name evidence="11" type="ORF">SAMN06265218_10236</name>
</gene>
<name>A0A521AZX8_9BACT</name>
<keyword evidence="9" id="KW-0234">DNA repair</keyword>
<dbReference type="Gene3D" id="1.10.10.990">
    <property type="match status" value="1"/>
</dbReference>
<proteinExistence type="inferred from homology"/>
<sequence>MLEFYHSTELEKLADLLFEELGKPSRAHPLDEEIFVVQNNGIGQWLSLRMAEKEGIAANLKFEFPSERIWSLIRLQNETLPEHLPSDRGPMTWTLMELFGDGQFLNKFDNLHHYIQEEDPLQRSMRCWKLASKIADVFDQYLIYRPRMILNWEKDDYQVSSYAEQWQSRLWKTLVKHWTKNYEGQYLHRAQLQEGLWDAIAEGTLPADKLPGRITVFGVSSVSPAFIETMIRLSRLTDVFFYQLSFAPSVTQTGQFRNPLLQSMGRERTSFMSLFTSYIETSEQLIEQMERKESRTSAHGKKSFFQAIQSDIKKDSRLNGRNLQVPPADRSIQVHNCHSPMREVEVLHDQLLALLDENPGLRPDEILVMTPDIETYALVIDAVFGTPDEGQPDIPYVIADRGVGQTNPATKAFLKILELCESRFKVTEVLDLLDSNPIREKFGFTDEELNRLEQWVADNRIRWGVDGYSKNERGLPDSDHFTWKAGLRRILLGYMMQSEKDQLYNKIYAYGEVESSDDAALAGRLSLLLHRMFDLVDKVREPRRPRQWQQLLDEMADRFLPDTREYFWELSKIRESVGRLAEDADLGGYRQRISFSVIRRWLGEHLQEQSTGGGHIGKGVTFSSLMPMRSIPFKLIGMIGMNEGAFPRSKIPIEFDLMYLDPQPGDPVRSEQDRNLFLENILSARHGLYFSYVGQSNRQDTQFPPSVVLREFLDYLEEYYDLYLDDLVTDHPLQSYDAVYFKERGLFSYSQTQHKISRKMMYTEAGAKIFMKNDLPDPDDARRQVSINELVSFFQHPAKFLLQNRLGIFLTDERVVTEDREPFTLSGLDNYQVGQELLDRFFGGESLGGCYPYFQSRDLLPEGWIGEHDFTERVQEVQEFGNNLKSLLDRQKMEDEEVDLAVGDFRIVGRLTGIYKHHHRIDYRFGSMRPKDVIDLWIKHLCLQAVKTSNQGGTSRLFTRHKKKRYAEYQLGSVAGYRQILGELLMTYWRGLQRCCYFFPESAFAYAEQVCYKNGSPDTGLSRARNKWIREYSDYPGEGQDPYNKLLLGDENPLQKKAFKRAAENFWEPFFEAIVGEGG</sequence>
<protein>
    <submittedName>
        <fullName evidence="11">DNA helicase/exodeoxyribonuclease V, gamma subunit</fullName>
    </submittedName>
</protein>
<dbReference type="InterPro" id="IPR027417">
    <property type="entry name" value="P-loop_NTPase"/>
</dbReference>
<dbReference type="HAMAP" id="MF_01486">
    <property type="entry name" value="RecC"/>
    <property type="match status" value="1"/>
</dbReference>
<keyword evidence="8" id="KW-0238">DNA-binding</keyword>
<keyword evidence="4" id="KW-0378">Hydrolase</keyword>
<feature type="domain" description="RecC C-terminal" evidence="10">
    <location>
        <begin position="783"/>
        <end position="1010"/>
    </location>
</feature>
<evidence type="ECO:0000313" key="11">
    <source>
        <dbReference type="EMBL" id="SMO40387.1"/>
    </source>
</evidence>
<dbReference type="Pfam" id="PF04257">
    <property type="entry name" value="Exonuc_V_gamma"/>
    <property type="match status" value="1"/>
</dbReference>
<dbReference type="NCBIfam" id="TIGR01450">
    <property type="entry name" value="recC"/>
    <property type="match status" value="1"/>
</dbReference>
<evidence type="ECO:0000256" key="5">
    <source>
        <dbReference type="ARBA" id="ARBA00022806"/>
    </source>
</evidence>
<keyword evidence="6" id="KW-0269">Exonuclease</keyword>
<dbReference type="AlphaFoldDB" id="A0A521AZX8"/>
<evidence type="ECO:0000256" key="7">
    <source>
        <dbReference type="ARBA" id="ARBA00022840"/>
    </source>
</evidence>
<dbReference type="GO" id="GO:0008854">
    <property type="term" value="F:exodeoxyribonuclease V activity"/>
    <property type="evidence" value="ECO:0007669"/>
    <property type="project" value="InterPro"/>
</dbReference>
<evidence type="ECO:0000256" key="6">
    <source>
        <dbReference type="ARBA" id="ARBA00022839"/>
    </source>
</evidence>
<accession>A0A521AZX8</accession>
<dbReference type="InterPro" id="IPR006697">
    <property type="entry name" value="RecC"/>
</dbReference>
<dbReference type="GO" id="GO:0009338">
    <property type="term" value="C:exodeoxyribonuclease V complex"/>
    <property type="evidence" value="ECO:0007669"/>
    <property type="project" value="InterPro"/>
</dbReference>
<dbReference type="RefSeq" id="WP_142712928.1">
    <property type="nucleotide sequence ID" value="NZ_FXTH01000002.1"/>
</dbReference>
<dbReference type="PANTHER" id="PTHR30591:SF1">
    <property type="entry name" value="RECBCD ENZYME SUBUNIT RECC"/>
    <property type="match status" value="1"/>
</dbReference>
<dbReference type="PANTHER" id="PTHR30591">
    <property type="entry name" value="RECBCD ENZYME SUBUNIT RECC"/>
    <property type="match status" value="1"/>
</dbReference>
<keyword evidence="1" id="KW-0540">Nuclease</keyword>
<dbReference type="InterPro" id="IPR013986">
    <property type="entry name" value="DExx_box_DNA_helicase_dom_sf"/>
</dbReference>
<evidence type="ECO:0000256" key="3">
    <source>
        <dbReference type="ARBA" id="ARBA00022763"/>
    </source>
</evidence>
<keyword evidence="2" id="KW-0547">Nucleotide-binding</keyword>
<dbReference type="Gene3D" id="3.40.50.300">
    <property type="entry name" value="P-loop containing nucleotide triphosphate hydrolases"/>
    <property type="match status" value="2"/>
</dbReference>
<dbReference type="Pfam" id="PF17946">
    <property type="entry name" value="RecC_C"/>
    <property type="match status" value="1"/>
</dbReference>
<dbReference type="SUPFAM" id="SSF52540">
    <property type="entry name" value="P-loop containing nucleoside triphosphate hydrolases"/>
    <property type="match status" value="2"/>
</dbReference>
<evidence type="ECO:0000256" key="9">
    <source>
        <dbReference type="ARBA" id="ARBA00023204"/>
    </source>
</evidence>
<keyword evidence="12" id="KW-1185">Reference proteome</keyword>
<dbReference type="GO" id="GO:0003677">
    <property type="term" value="F:DNA binding"/>
    <property type="evidence" value="ECO:0007669"/>
    <property type="project" value="UniProtKB-KW"/>
</dbReference>
<keyword evidence="5 11" id="KW-0347">Helicase</keyword>
<dbReference type="GO" id="GO:0006310">
    <property type="term" value="P:DNA recombination"/>
    <property type="evidence" value="ECO:0007669"/>
    <property type="project" value="TreeGrafter"/>
</dbReference>
<dbReference type="GO" id="GO:0004386">
    <property type="term" value="F:helicase activity"/>
    <property type="evidence" value="ECO:0007669"/>
    <property type="project" value="UniProtKB-KW"/>
</dbReference>
<evidence type="ECO:0000256" key="1">
    <source>
        <dbReference type="ARBA" id="ARBA00022722"/>
    </source>
</evidence>
<organism evidence="11 12">
    <name type="scientific">Fodinibius sediminis</name>
    <dbReference type="NCBI Taxonomy" id="1214077"/>
    <lineage>
        <taxon>Bacteria</taxon>
        <taxon>Pseudomonadati</taxon>
        <taxon>Balneolota</taxon>
        <taxon>Balneolia</taxon>
        <taxon>Balneolales</taxon>
        <taxon>Balneolaceae</taxon>
        <taxon>Fodinibius</taxon>
    </lineage>
</organism>
<evidence type="ECO:0000256" key="2">
    <source>
        <dbReference type="ARBA" id="ARBA00022741"/>
    </source>
</evidence>
<evidence type="ECO:0000313" key="12">
    <source>
        <dbReference type="Proteomes" id="UP000317593"/>
    </source>
</evidence>